<comment type="caution">
    <text evidence="1">The sequence shown here is derived from an EMBL/GenBank/DDBJ whole genome shotgun (WGS) entry which is preliminary data.</text>
</comment>
<gene>
    <name evidence="1" type="ORF">F4821DRAFT_248359</name>
</gene>
<dbReference type="Proteomes" id="UP001497680">
    <property type="component" value="Unassembled WGS sequence"/>
</dbReference>
<keyword evidence="2" id="KW-1185">Reference proteome</keyword>
<protein>
    <submittedName>
        <fullName evidence="1">Uncharacterized protein</fullName>
    </submittedName>
</protein>
<dbReference type="EMBL" id="MU394383">
    <property type="protein sequence ID" value="KAI6081920.1"/>
    <property type="molecule type" value="Genomic_DNA"/>
</dbReference>
<accession>A0ACC0CNP2</accession>
<evidence type="ECO:0000313" key="1">
    <source>
        <dbReference type="EMBL" id="KAI6081920.1"/>
    </source>
</evidence>
<organism evidence="1 2">
    <name type="scientific">Hypoxylon rubiginosum</name>
    <dbReference type="NCBI Taxonomy" id="110542"/>
    <lineage>
        <taxon>Eukaryota</taxon>
        <taxon>Fungi</taxon>
        <taxon>Dikarya</taxon>
        <taxon>Ascomycota</taxon>
        <taxon>Pezizomycotina</taxon>
        <taxon>Sordariomycetes</taxon>
        <taxon>Xylariomycetidae</taxon>
        <taxon>Xylariales</taxon>
        <taxon>Hypoxylaceae</taxon>
        <taxon>Hypoxylon</taxon>
    </lineage>
</organism>
<sequence length="492" mass="54100">MHSSALTVLAYCASLASARGWSTIEINDGQWSEVIERDVCVIGGGASGTHAAVSLLDSNKSVVIVERNDHLGGHTRTYLDTATGIPIDIGVVIFHPVPVVFDFFSKFDVPLINMSAVVANEPGQPANFSLPANLYSIFQVNSDFRDGSPVTPDVPSGQAEAIERLAEAMAQYPYLLEGYDLPDPVPEDLYMPFGAFIEKYNATAAFPLVYQISQGMGDLLNVATIYAIKYFNLKDLQYISSGYYTEARGNNSLLYARASQYIGAENMLLESSIVSTNRKNTTHGQLELLVSTRDEGLKLLQCGQVLLTIPPTLNNLRGWDLTPEELSVFTQYITANGYWTGLVKNVGMNQTISNVNSAATTPFNIPVLPALYQLTPVGVLDDVWWAKFAANNPTLTKEEAKSYAERQIATLQKANDIPVTQPEWLEFESHTPFHLQVTFEAIKDGFFRNLTALQGGLDGKMFYSGAAFHTHHSTLLWQFNQDVVIPQMMGTA</sequence>
<reference evidence="1 2" key="1">
    <citation type="journal article" date="2022" name="New Phytol.">
        <title>Ecological generalism drives hyperdiversity of secondary metabolite gene clusters in xylarialean endophytes.</title>
        <authorList>
            <person name="Franco M.E.E."/>
            <person name="Wisecaver J.H."/>
            <person name="Arnold A.E."/>
            <person name="Ju Y.M."/>
            <person name="Slot J.C."/>
            <person name="Ahrendt S."/>
            <person name="Moore L.P."/>
            <person name="Eastman K.E."/>
            <person name="Scott K."/>
            <person name="Konkel Z."/>
            <person name="Mondo S.J."/>
            <person name="Kuo A."/>
            <person name="Hayes R.D."/>
            <person name="Haridas S."/>
            <person name="Andreopoulos B."/>
            <person name="Riley R."/>
            <person name="LaButti K."/>
            <person name="Pangilinan J."/>
            <person name="Lipzen A."/>
            <person name="Amirebrahimi M."/>
            <person name="Yan J."/>
            <person name="Adam C."/>
            <person name="Keymanesh K."/>
            <person name="Ng V."/>
            <person name="Louie K."/>
            <person name="Northen T."/>
            <person name="Drula E."/>
            <person name="Henrissat B."/>
            <person name="Hsieh H.M."/>
            <person name="Youens-Clark K."/>
            <person name="Lutzoni F."/>
            <person name="Miadlikowska J."/>
            <person name="Eastwood D.C."/>
            <person name="Hamelin R.C."/>
            <person name="Grigoriev I.V."/>
            <person name="U'Ren J.M."/>
        </authorList>
    </citation>
    <scope>NUCLEOTIDE SEQUENCE [LARGE SCALE GENOMIC DNA]</scope>
    <source>
        <strain evidence="1 2">ER1909</strain>
    </source>
</reference>
<proteinExistence type="predicted"/>
<name>A0ACC0CNP2_9PEZI</name>
<evidence type="ECO:0000313" key="2">
    <source>
        <dbReference type="Proteomes" id="UP001497680"/>
    </source>
</evidence>